<sequence>MTTNLYAIAGPSNSSSNRSSPSPSEHPSPLKTLATLPPNSSLAITKPGLSVEENGEILKVPAFLNKLYTMVSDPEVDELIYWGKNGDSFFVPNAEHFGRELLPRWFKHSNFSSFVRQLNMYGFHKVPHLQSGALKNETPLELWEFANPYFKRNQPQLLAKVTRKNNRPPSGLPGAVNTRSASTTQASTSTDMSKTAVGGKYLITDGTSEGEAGQLIPGGNVDLQAIHSGIAAIRQTQANISTDLRKLQASNEALWRQAYETQEKQRKHEETIDLIVSFLERLFGTEGEGLKGLKEAMRRGVGGRPKEGSHEEEDLGTGSAKKRRRVGLDRMIEGKADEDDDQLVEISSQYPRPSHSSRSLSEETRFQTLPSEDSPLPSLQQSSVTPYSLNDNKNDLTLGTNAPPLSNTDHLLPTSSNALAPYGAYQHQPLLSPGSAESAAAAYNIDPSLLQTTIGQLLQNPAAAQMFLNSLSSSTQGQALSLMSTPRRSGNTFANNSSGLSDGIGIEMGDRDDPTLALFSPLPHTPSNNQTLPSQPELLQQNPDFFNSYQCANNVSREADILQEGIDDLVRSMGLNLPIDSHTGVSSNSDPSTVPVGMEEGIKGESDFNMDEFFEGLAKDDVTTIPGELIPGSALQSIDAREVDLKSKEEDQEIRGSQVLRCLYETIAGVGGKAVEYGEIRHIALQNKCIIESSHHIFKNYRPLLLSLGFSAVLPLRSSSFFSSTSKSMSDAECTKYLFRKPSSAAPRESPWPLIFLRARGLGGEEDGEWRDWSGMFAEKGYTAIEIDITAPLSSENTFVQMSMALSSQIRLSAIPFPPIIIAQGKSTLLAQAYIEDFPASGLVLLDPLPDDDTRDARTKKIGSENGWQWPKFKYEPLFPILLITSAERMNELSTSNRLVREYAENDLHKSVWAMRKADKGKSVNLIVTDDLKEELDEKARIEVERWMDRNGF</sequence>
<dbReference type="KEGG" id="cdep:91088382"/>
<feature type="domain" description="HSF-type DNA-binding" evidence="10">
    <location>
        <begin position="102"/>
        <end position="126"/>
    </location>
</feature>
<comment type="similarity">
    <text evidence="2 8">Belongs to the HSF family.</text>
</comment>
<dbReference type="PANTHER" id="PTHR10015:SF427">
    <property type="entry name" value="HEAT SHOCK FACTOR PROTEIN"/>
    <property type="match status" value="1"/>
</dbReference>
<evidence type="ECO:0000256" key="2">
    <source>
        <dbReference type="ARBA" id="ARBA00006403"/>
    </source>
</evidence>
<reference evidence="11" key="2">
    <citation type="journal article" date="2022" name="Elife">
        <title>Obligate sexual reproduction of a homothallic fungus closely related to the Cryptococcus pathogenic species complex.</title>
        <authorList>
            <person name="Passer A.R."/>
            <person name="Clancey S.A."/>
            <person name="Shea T."/>
            <person name="David-Palma M."/>
            <person name="Averette A.F."/>
            <person name="Boekhout T."/>
            <person name="Porcel B.M."/>
            <person name="Nowrousian M."/>
            <person name="Cuomo C.A."/>
            <person name="Sun S."/>
            <person name="Heitman J."/>
            <person name="Coelho M.A."/>
        </authorList>
    </citation>
    <scope>NUCLEOTIDE SEQUENCE</scope>
    <source>
        <strain evidence="11">CBS 7841</strain>
    </source>
</reference>
<dbReference type="InterPro" id="IPR036388">
    <property type="entry name" value="WH-like_DNA-bd_sf"/>
</dbReference>
<dbReference type="SUPFAM" id="SSF46785">
    <property type="entry name" value="Winged helix' DNA-binding domain"/>
    <property type="match status" value="1"/>
</dbReference>
<dbReference type="GeneID" id="91088382"/>
<dbReference type="InterPro" id="IPR000232">
    <property type="entry name" value="HSF_DNA-bd"/>
</dbReference>
<keyword evidence="4" id="KW-0238">DNA-binding</keyword>
<evidence type="ECO:0000256" key="9">
    <source>
        <dbReference type="SAM" id="MobiDB-lite"/>
    </source>
</evidence>
<evidence type="ECO:0000256" key="7">
    <source>
        <dbReference type="ARBA" id="ARBA00062171"/>
    </source>
</evidence>
<dbReference type="AlphaFoldDB" id="A0AAJ8JV13"/>
<comment type="subunit">
    <text evidence="7">Homotrimer. Homotrimerization increases the affinity of HSF1 to DNA. Interacts with transcriptional coregulator SSA1 on chromatin.</text>
</comment>
<feature type="region of interest" description="Disordered" evidence="9">
    <location>
        <begin position="1"/>
        <end position="37"/>
    </location>
</feature>
<keyword evidence="6" id="KW-0539">Nucleus</keyword>
<feature type="compositionally biased region" description="Low complexity" evidence="9">
    <location>
        <begin position="178"/>
        <end position="191"/>
    </location>
</feature>
<feature type="compositionally biased region" description="Polar residues" evidence="9">
    <location>
        <begin position="345"/>
        <end position="359"/>
    </location>
</feature>
<proteinExistence type="inferred from homology"/>
<reference evidence="11" key="3">
    <citation type="submission" date="2024-01" db="EMBL/GenBank/DDBJ databases">
        <authorList>
            <person name="Coelho M.A."/>
            <person name="David-Palma M."/>
            <person name="Shea T."/>
            <person name="Sun S."/>
            <person name="Cuomo C.A."/>
            <person name="Heitman J."/>
        </authorList>
    </citation>
    <scope>NUCLEOTIDE SEQUENCE</scope>
    <source>
        <strain evidence="11">CBS 7841</strain>
    </source>
</reference>
<dbReference type="InterPro" id="IPR036390">
    <property type="entry name" value="WH_DNA-bd_sf"/>
</dbReference>
<dbReference type="Pfam" id="PF00447">
    <property type="entry name" value="HSF_DNA-bind"/>
    <property type="match status" value="1"/>
</dbReference>
<dbReference type="SMART" id="SM00415">
    <property type="entry name" value="HSF"/>
    <property type="match status" value="1"/>
</dbReference>
<dbReference type="GO" id="GO:0003700">
    <property type="term" value="F:DNA-binding transcription factor activity"/>
    <property type="evidence" value="ECO:0007669"/>
    <property type="project" value="InterPro"/>
</dbReference>
<evidence type="ECO:0000256" key="3">
    <source>
        <dbReference type="ARBA" id="ARBA00023015"/>
    </source>
</evidence>
<feature type="region of interest" description="Disordered" evidence="9">
    <location>
        <begin position="163"/>
        <end position="191"/>
    </location>
</feature>
<feature type="compositionally biased region" description="Low complexity" evidence="9">
    <location>
        <begin position="11"/>
        <end position="29"/>
    </location>
</feature>
<protein>
    <recommendedName>
        <fullName evidence="10">HSF-type DNA-binding domain-containing protein</fullName>
    </recommendedName>
</protein>
<comment type="subcellular location">
    <subcellularLocation>
        <location evidence="1">Nucleus</location>
    </subcellularLocation>
</comment>
<evidence type="ECO:0000256" key="5">
    <source>
        <dbReference type="ARBA" id="ARBA00023163"/>
    </source>
</evidence>
<evidence type="ECO:0000256" key="8">
    <source>
        <dbReference type="RuleBase" id="RU004020"/>
    </source>
</evidence>
<evidence type="ECO:0000256" key="4">
    <source>
        <dbReference type="ARBA" id="ARBA00023125"/>
    </source>
</evidence>
<feature type="compositionally biased region" description="Basic and acidic residues" evidence="9">
    <location>
        <begin position="294"/>
        <end position="309"/>
    </location>
</feature>
<dbReference type="EMBL" id="CP143788">
    <property type="protein sequence ID" value="WVN88957.1"/>
    <property type="molecule type" value="Genomic_DNA"/>
</dbReference>
<feature type="region of interest" description="Disordered" evidence="9">
    <location>
        <begin position="294"/>
        <end position="406"/>
    </location>
</feature>
<dbReference type="PROSITE" id="PS00434">
    <property type="entry name" value="HSF_DOMAIN"/>
    <property type="match status" value="1"/>
</dbReference>
<gene>
    <name evidence="11" type="ORF">L203_104172</name>
</gene>
<keyword evidence="5" id="KW-0804">Transcription</keyword>
<keyword evidence="12" id="KW-1185">Reference proteome</keyword>
<dbReference type="GO" id="GO:0005634">
    <property type="term" value="C:nucleus"/>
    <property type="evidence" value="ECO:0007669"/>
    <property type="project" value="UniProtKB-SubCell"/>
</dbReference>
<dbReference type="PANTHER" id="PTHR10015">
    <property type="entry name" value="HEAT SHOCK TRANSCRIPTION FACTOR"/>
    <property type="match status" value="1"/>
</dbReference>
<dbReference type="Gene3D" id="1.10.10.10">
    <property type="entry name" value="Winged helix-like DNA-binding domain superfamily/Winged helix DNA-binding domain"/>
    <property type="match status" value="1"/>
</dbReference>
<evidence type="ECO:0000256" key="1">
    <source>
        <dbReference type="ARBA" id="ARBA00004123"/>
    </source>
</evidence>
<evidence type="ECO:0000259" key="10">
    <source>
        <dbReference type="PROSITE" id="PS00434"/>
    </source>
</evidence>
<dbReference type="PRINTS" id="PR00056">
    <property type="entry name" value="HSFDOMAIN"/>
</dbReference>
<dbReference type="GO" id="GO:0043565">
    <property type="term" value="F:sequence-specific DNA binding"/>
    <property type="evidence" value="ECO:0007669"/>
    <property type="project" value="InterPro"/>
</dbReference>
<reference evidence="11" key="1">
    <citation type="submission" date="2016-06" db="EMBL/GenBank/DDBJ databases">
        <authorList>
            <person name="Cuomo C."/>
            <person name="Litvintseva A."/>
            <person name="Heitman J."/>
            <person name="Chen Y."/>
            <person name="Sun S."/>
            <person name="Springer D."/>
            <person name="Dromer F."/>
            <person name="Young S."/>
            <person name="Zeng Q."/>
            <person name="Chapman S."/>
            <person name="Gujja S."/>
            <person name="Saif S."/>
            <person name="Birren B."/>
        </authorList>
    </citation>
    <scope>NUCLEOTIDE SEQUENCE</scope>
    <source>
        <strain evidence="11">CBS 7841</strain>
    </source>
</reference>
<organism evidence="11 12">
    <name type="scientific">Cryptococcus depauperatus CBS 7841</name>
    <dbReference type="NCBI Taxonomy" id="1295531"/>
    <lineage>
        <taxon>Eukaryota</taxon>
        <taxon>Fungi</taxon>
        <taxon>Dikarya</taxon>
        <taxon>Basidiomycota</taxon>
        <taxon>Agaricomycotina</taxon>
        <taxon>Tremellomycetes</taxon>
        <taxon>Tremellales</taxon>
        <taxon>Cryptococcaceae</taxon>
        <taxon>Cryptococcus</taxon>
    </lineage>
</organism>
<keyword evidence="3" id="KW-0805">Transcription regulation</keyword>
<feature type="compositionally biased region" description="Polar residues" evidence="9">
    <location>
        <begin position="366"/>
        <end position="406"/>
    </location>
</feature>
<feature type="compositionally biased region" description="Basic and acidic residues" evidence="9">
    <location>
        <begin position="326"/>
        <end position="335"/>
    </location>
</feature>
<evidence type="ECO:0000313" key="12">
    <source>
        <dbReference type="Proteomes" id="UP000094043"/>
    </source>
</evidence>
<dbReference type="RefSeq" id="XP_066069657.1">
    <property type="nucleotide sequence ID" value="XM_066213560.1"/>
</dbReference>
<evidence type="ECO:0000256" key="6">
    <source>
        <dbReference type="ARBA" id="ARBA00023242"/>
    </source>
</evidence>
<dbReference type="Proteomes" id="UP000094043">
    <property type="component" value="Chromosome 5"/>
</dbReference>
<name>A0AAJ8JV13_9TREE</name>
<accession>A0AAJ8JV13</accession>
<evidence type="ECO:0000313" key="11">
    <source>
        <dbReference type="EMBL" id="WVN88957.1"/>
    </source>
</evidence>
<dbReference type="FunFam" id="1.10.10.10:FF:000027">
    <property type="entry name" value="Heat shock transcription factor 1"/>
    <property type="match status" value="1"/>
</dbReference>